<evidence type="ECO:0000313" key="3">
    <source>
        <dbReference type="EMBL" id="KAF3544324.1"/>
    </source>
</evidence>
<gene>
    <name evidence="3" type="ORF">DY000_02007860</name>
</gene>
<proteinExistence type="predicted"/>
<feature type="compositionally biased region" description="Polar residues" evidence="2">
    <location>
        <begin position="13"/>
        <end position="22"/>
    </location>
</feature>
<comment type="caution">
    <text evidence="3">The sequence shown here is derived from an EMBL/GenBank/DDBJ whole genome shotgun (WGS) entry which is preliminary data.</text>
</comment>
<sequence>MIPGSKGEPPGSPATSGSQTRSQDLKENLWVPLRPSGPFVTSGLRKQSPDSKSPYSKNMKPPGVAETSRIYDMLDEDEMNQVTSEKVTGVIWDFNLKDTSPYFQTMIETVGRSTNSFWKSSRSNKGKDHTYDLKPEHVRVCEKSDYNTLMDLQRDHINYGVCRTNSALQINHEPPDRVRRQGHEAEQTDTTLLNAKITTLQEALLLEQEKNRTLEHELSEIRRNIRMLNTGSKTLGKILRMDKTLVVLADAKKQNKEIAIVSRLHIHYCEGRASPYQYHPRWREFMFDILGHGGNMIGKEFVNFKRTYIEFFWSKPVQRDLLLEHSVKRTGCCLGDCLWGKRELQLS</sequence>
<keyword evidence="1" id="KW-0175">Coiled coil</keyword>
<protein>
    <submittedName>
        <fullName evidence="3">Uncharacterized protein</fullName>
    </submittedName>
</protein>
<keyword evidence="4" id="KW-1185">Reference proteome</keyword>
<dbReference type="Proteomes" id="UP000266723">
    <property type="component" value="Unassembled WGS sequence"/>
</dbReference>
<reference evidence="3 4" key="1">
    <citation type="journal article" date="2020" name="BMC Genomics">
        <title>Intraspecific diversification of the crop wild relative Brassica cretica Lam. using demographic model selection.</title>
        <authorList>
            <person name="Kioukis A."/>
            <person name="Michalopoulou V.A."/>
            <person name="Briers L."/>
            <person name="Pirintsos S."/>
            <person name="Studholme D.J."/>
            <person name="Pavlidis P."/>
            <person name="Sarris P.F."/>
        </authorList>
    </citation>
    <scope>NUCLEOTIDE SEQUENCE [LARGE SCALE GENOMIC DNA]</scope>
    <source>
        <strain evidence="4">cv. PFS-1207/04</strain>
    </source>
</reference>
<accession>A0ABQ7BXS6</accession>
<organism evidence="3 4">
    <name type="scientific">Brassica cretica</name>
    <name type="common">Mustard</name>
    <dbReference type="NCBI Taxonomy" id="69181"/>
    <lineage>
        <taxon>Eukaryota</taxon>
        <taxon>Viridiplantae</taxon>
        <taxon>Streptophyta</taxon>
        <taxon>Embryophyta</taxon>
        <taxon>Tracheophyta</taxon>
        <taxon>Spermatophyta</taxon>
        <taxon>Magnoliopsida</taxon>
        <taxon>eudicotyledons</taxon>
        <taxon>Gunneridae</taxon>
        <taxon>Pentapetalae</taxon>
        <taxon>rosids</taxon>
        <taxon>malvids</taxon>
        <taxon>Brassicales</taxon>
        <taxon>Brassicaceae</taxon>
        <taxon>Brassiceae</taxon>
        <taxon>Brassica</taxon>
    </lineage>
</organism>
<name>A0ABQ7BXS6_BRACR</name>
<evidence type="ECO:0000256" key="1">
    <source>
        <dbReference type="SAM" id="Coils"/>
    </source>
</evidence>
<evidence type="ECO:0000313" key="4">
    <source>
        <dbReference type="Proteomes" id="UP000266723"/>
    </source>
</evidence>
<dbReference type="EMBL" id="QGKV02000832">
    <property type="protein sequence ID" value="KAF3544324.1"/>
    <property type="molecule type" value="Genomic_DNA"/>
</dbReference>
<evidence type="ECO:0000256" key="2">
    <source>
        <dbReference type="SAM" id="MobiDB-lite"/>
    </source>
</evidence>
<feature type="coiled-coil region" evidence="1">
    <location>
        <begin position="197"/>
        <end position="224"/>
    </location>
</feature>
<feature type="region of interest" description="Disordered" evidence="2">
    <location>
        <begin position="1"/>
        <end position="64"/>
    </location>
</feature>